<dbReference type="GO" id="GO:0016301">
    <property type="term" value="F:kinase activity"/>
    <property type="evidence" value="ECO:0007669"/>
    <property type="project" value="UniProtKB-KW"/>
</dbReference>
<organism evidence="2 3">
    <name type="scientific">Striga asiatica</name>
    <name type="common">Asiatic witchweed</name>
    <name type="synonym">Buchnera asiatica</name>
    <dbReference type="NCBI Taxonomy" id="4170"/>
    <lineage>
        <taxon>Eukaryota</taxon>
        <taxon>Viridiplantae</taxon>
        <taxon>Streptophyta</taxon>
        <taxon>Embryophyta</taxon>
        <taxon>Tracheophyta</taxon>
        <taxon>Spermatophyta</taxon>
        <taxon>Magnoliopsida</taxon>
        <taxon>eudicotyledons</taxon>
        <taxon>Gunneridae</taxon>
        <taxon>Pentapetalae</taxon>
        <taxon>asterids</taxon>
        <taxon>lamiids</taxon>
        <taxon>Lamiales</taxon>
        <taxon>Orobanchaceae</taxon>
        <taxon>Buchnereae</taxon>
        <taxon>Striga</taxon>
    </lineage>
</organism>
<keyword evidence="2" id="KW-0808">Transferase</keyword>
<evidence type="ECO:0000313" key="3">
    <source>
        <dbReference type="Proteomes" id="UP000325081"/>
    </source>
</evidence>
<evidence type="ECO:0000313" key="2">
    <source>
        <dbReference type="EMBL" id="GER35523.1"/>
    </source>
</evidence>
<keyword evidence="2" id="KW-0418">Kinase</keyword>
<gene>
    <name evidence="2" type="ORF">STAS_11805</name>
</gene>
<feature type="region of interest" description="Disordered" evidence="1">
    <location>
        <begin position="149"/>
        <end position="177"/>
    </location>
</feature>
<name>A0A5A7PRM2_STRAF</name>
<feature type="compositionally biased region" description="Basic and acidic residues" evidence="1">
    <location>
        <begin position="152"/>
        <end position="161"/>
    </location>
</feature>
<reference evidence="3" key="1">
    <citation type="journal article" date="2019" name="Curr. Biol.">
        <title>Genome Sequence of Striga asiatica Provides Insight into the Evolution of Plant Parasitism.</title>
        <authorList>
            <person name="Yoshida S."/>
            <person name="Kim S."/>
            <person name="Wafula E.K."/>
            <person name="Tanskanen J."/>
            <person name="Kim Y.M."/>
            <person name="Honaas L."/>
            <person name="Yang Z."/>
            <person name="Spallek T."/>
            <person name="Conn C.E."/>
            <person name="Ichihashi Y."/>
            <person name="Cheong K."/>
            <person name="Cui S."/>
            <person name="Der J.P."/>
            <person name="Gundlach H."/>
            <person name="Jiao Y."/>
            <person name="Hori C."/>
            <person name="Ishida J.K."/>
            <person name="Kasahara H."/>
            <person name="Kiba T."/>
            <person name="Kim M.S."/>
            <person name="Koo N."/>
            <person name="Laohavisit A."/>
            <person name="Lee Y.H."/>
            <person name="Lumba S."/>
            <person name="McCourt P."/>
            <person name="Mortimer J.C."/>
            <person name="Mutuku J.M."/>
            <person name="Nomura T."/>
            <person name="Sasaki-Sekimoto Y."/>
            <person name="Seto Y."/>
            <person name="Wang Y."/>
            <person name="Wakatake T."/>
            <person name="Sakakibara H."/>
            <person name="Demura T."/>
            <person name="Yamaguchi S."/>
            <person name="Yoneyama K."/>
            <person name="Manabe R.I."/>
            <person name="Nelson D.C."/>
            <person name="Schulman A.H."/>
            <person name="Timko M.P."/>
            <person name="dePamphilis C.W."/>
            <person name="Choi D."/>
            <person name="Shirasu K."/>
        </authorList>
    </citation>
    <scope>NUCLEOTIDE SEQUENCE [LARGE SCALE GENOMIC DNA]</scope>
    <source>
        <strain evidence="3">cv. UVA1</strain>
    </source>
</reference>
<evidence type="ECO:0000256" key="1">
    <source>
        <dbReference type="SAM" id="MobiDB-lite"/>
    </source>
</evidence>
<sequence length="177" mass="19782">MGNLPSAIYRCKMTQTAKIKTFKKKKEKKKKGKGKGKAERENLLALTLTLTLSVDFALKILHTACKDFSTVQGHVRESECGTCARGLGPRGDSEICVGTGDEGKGFTWGQRQDDDRFVLDREGRPINNKRFIDAVKWISDILAAKIGQDAGNDEKSRRERLQSLPPQHYSKARPSLF</sequence>
<keyword evidence="3" id="KW-1185">Reference proteome</keyword>
<dbReference type="AlphaFoldDB" id="A0A5A7PRM2"/>
<accession>A0A5A7PRM2</accession>
<dbReference type="Proteomes" id="UP000325081">
    <property type="component" value="Unassembled WGS sequence"/>
</dbReference>
<dbReference type="EMBL" id="BKCP01004973">
    <property type="protein sequence ID" value="GER35523.1"/>
    <property type="molecule type" value="Genomic_DNA"/>
</dbReference>
<protein>
    <submittedName>
        <fullName evidence="2">Protein kinase superfamily protein</fullName>
    </submittedName>
</protein>
<comment type="caution">
    <text evidence="2">The sequence shown here is derived from an EMBL/GenBank/DDBJ whole genome shotgun (WGS) entry which is preliminary data.</text>
</comment>
<proteinExistence type="predicted"/>